<keyword evidence="2" id="KW-1133">Transmembrane helix</keyword>
<dbReference type="EMBL" id="VNIB01000018">
    <property type="protein sequence ID" value="TYO95681.1"/>
    <property type="molecule type" value="Genomic_DNA"/>
</dbReference>
<feature type="transmembrane region" description="Helical" evidence="2">
    <location>
        <begin position="6"/>
        <end position="26"/>
    </location>
</feature>
<keyword evidence="4" id="KW-1185">Reference proteome</keyword>
<reference evidence="3 4" key="1">
    <citation type="submission" date="2019-07" db="EMBL/GenBank/DDBJ databases">
        <title>Genomic Encyclopedia of Type Strains, Phase IV (KMG-IV): sequencing the most valuable type-strain genomes for metagenomic binning, comparative biology and taxonomic classification.</title>
        <authorList>
            <person name="Goeker M."/>
        </authorList>
    </citation>
    <scope>NUCLEOTIDE SEQUENCE [LARGE SCALE GENOMIC DNA]</scope>
    <source>
        <strain evidence="3 4">SS015</strain>
    </source>
</reference>
<dbReference type="Pfam" id="PF07949">
    <property type="entry name" value="YbbR"/>
    <property type="match status" value="2"/>
</dbReference>
<name>A0A5D3WG62_9BACT</name>
<sequence>MFESLTQNWLLKLVSLVFALMLWFFVMGERKQEIGFPVPLNLVNIPEGLMVANEVPNLIDVRISGPRTLLMNLSPQDISISVDLRDLKPGVTSFKRLDERLNIPTALKVTRLSPSYVDVKLERIRQKKVPVKVLLQGEPPEGYRLGEVKVRPGLVTVEGAESELKDVSEVETEPVDLSQSRESFTLMVPVVYRGKFTYLKEETAVEVRVAIEGPKPPAGGLVEQIPADAAASSKKDMKEK</sequence>
<evidence type="ECO:0000313" key="3">
    <source>
        <dbReference type="EMBL" id="TYO95681.1"/>
    </source>
</evidence>
<dbReference type="Gene3D" id="2.170.120.40">
    <property type="entry name" value="YbbR-like domain"/>
    <property type="match status" value="1"/>
</dbReference>
<comment type="caution">
    <text evidence="3">The sequence shown here is derived from an EMBL/GenBank/DDBJ whole genome shotgun (WGS) entry which is preliminary data.</text>
</comment>
<accession>A0A5D3WG62</accession>
<evidence type="ECO:0000313" key="4">
    <source>
        <dbReference type="Proteomes" id="UP000324159"/>
    </source>
</evidence>
<dbReference type="CDD" id="cd20206">
    <property type="entry name" value="YbbR"/>
    <property type="match status" value="1"/>
</dbReference>
<evidence type="ECO:0000256" key="1">
    <source>
        <dbReference type="SAM" id="MobiDB-lite"/>
    </source>
</evidence>
<keyword evidence="2" id="KW-0472">Membrane</keyword>
<organism evidence="3 4">
    <name type="scientific">Geothermobacter ehrlichii</name>
    <dbReference type="NCBI Taxonomy" id="213224"/>
    <lineage>
        <taxon>Bacteria</taxon>
        <taxon>Pseudomonadati</taxon>
        <taxon>Thermodesulfobacteriota</taxon>
        <taxon>Desulfuromonadia</taxon>
        <taxon>Desulfuromonadales</taxon>
        <taxon>Geothermobacteraceae</taxon>
        <taxon>Geothermobacter</taxon>
    </lineage>
</organism>
<proteinExistence type="predicted"/>
<dbReference type="InterPro" id="IPR012505">
    <property type="entry name" value="YbbR"/>
</dbReference>
<dbReference type="RefSeq" id="WP_148897065.1">
    <property type="nucleotide sequence ID" value="NZ_VNIB01000018.1"/>
</dbReference>
<protein>
    <submittedName>
        <fullName evidence="3">YbbR-like protein</fullName>
    </submittedName>
</protein>
<dbReference type="InterPro" id="IPR053154">
    <property type="entry name" value="c-di-AMP_regulator"/>
</dbReference>
<feature type="region of interest" description="Disordered" evidence="1">
    <location>
        <begin position="216"/>
        <end position="240"/>
    </location>
</feature>
<dbReference type="Gene3D" id="2.170.120.30">
    <property type="match status" value="1"/>
</dbReference>
<keyword evidence="2" id="KW-0812">Transmembrane</keyword>
<dbReference type="Proteomes" id="UP000324159">
    <property type="component" value="Unassembled WGS sequence"/>
</dbReference>
<dbReference type="PANTHER" id="PTHR37804">
    <property type="entry name" value="CDAA REGULATORY PROTEIN CDAR"/>
    <property type="match status" value="1"/>
</dbReference>
<dbReference type="PANTHER" id="PTHR37804:SF1">
    <property type="entry name" value="CDAA REGULATORY PROTEIN CDAR"/>
    <property type="match status" value="1"/>
</dbReference>
<evidence type="ECO:0000256" key="2">
    <source>
        <dbReference type="SAM" id="Phobius"/>
    </source>
</evidence>
<dbReference type="AlphaFoldDB" id="A0A5D3WG62"/>
<dbReference type="OrthoDB" id="128578at2"/>
<gene>
    <name evidence="3" type="ORF">EDC39_11819</name>
</gene>